<dbReference type="Pfam" id="PF13289">
    <property type="entry name" value="SIR2_2"/>
    <property type="match status" value="1"/>
</dbReference>
<evidence type="ECO:0000313" key="1">
    <source>
        <dbReference type="EMBL" id="PSF08614.1"/>
    </source>
</evidence>
<sequence length="339" mass="38325">MDYLKPAFDNFLNDQGTVEIAGYSFCRDTILREMEAVGYNEAFLEWCEQRKGNNLSSAEEILDQFNSNSARFRKLKEIYGRGAITPFVGAGMSIPSGYPGWTAFLYRVLAETRIPPEKFNELILSGKYEEAAETLHDDLPPGCFLEHVENEFGADQEVSGPVQRLPHLFNGAVITTNFDDVLTKTYSSAGYEFNEVIEGADAVEFPRLLGENKRVLVKLHGKANSSRKRVLTKSEYDRHYEDDQALESVIEAISTRSLLFIGCSLTVDRTLECLGRIADRKGVENVPRHYAFLKLNDKEDRLARRDELAKANIYPIWYTDNHDESLEALLEALAQGQDA</sequence>
<dbReference type="SUPFAM" id="SSF52467">
    <property type="entry name" value="DHS-like NAD/FAD-binding domain"/>
    <property type="match status" value="1"/>
</dbReference>
<dbReference type="AlphaFoldDB" id="A0A2T1KEQ7"/>
<evidence type="ECO:0000313" key="2">
    <source>
        <dbReference type="Proteomes" id="UP000238385"/>
    </source>
</evidence>
<proteinExistence type="predicted"/>
<keyword evidence="2" id="KW-1185">Reference proteome</keyword>
<accession>A0A2T1KEQ7</accession>
<organism evidence="1 2">
    <name type="scientific">Marinobacter halophilus</name>
    <dbReference type="NCBI Taxonomy" id="1323740"/>
    <lineage>
        <taxon>Bacteria</taxon>
        <taxon>Pseudomonadati</taxon>
        <taxon>Pseudomonadota</taxon>
        <taxon>Gammaproteobacteria</taxon>
        <taxon>Pseudomonadales</taxon>
        <taxon>Marinobacteraceae</taxon>
        <taxon>Marinobacter</taxon>
    </lineage>
</organism>
<dbReference type="EMBL" id="PXNN01000011">
    <property type="protein sequence ID" value="PSF08614.1"/>
    <property type="molecule type" value="Genomic_DNA"/>
</dbReference>
<name>A0A2T1KEQ7_9GAMM</name>
<comment type="caution">
    <text evidence="1">The sequence shown here is derived from an EMBL/GenBank/DDBJ whole genome shotgun (WGS) entry which is preliminary data.</text>
</comment>
<gene>
    <name evidence="1" type="ORF">C7H08_08020</name>
</gene>
<dbReference type="OrthoDB" id="6357023at2"/>
<dbReference type="RefSeq" id="WP_106671215.1">
    <property type="nucleotide sequence ID" value="NZ_BMFE01000001.1"/>
</dbReference>
<reference evidence="1 2" key="1">
    <citation type="submission" date="2018-03" db="EMBL/GenBank/DDBJ databases">
        <title>Marinobacter brunus sp. nov., a marine bacterium of Gamma-proteobacteria isolated from the surface seawater of the South China Sea.</title>
        <authorList>
            <person name="Cheng H."/>
            <person name="Wu Y.-H."/>
            <person name="Xamxidin M."/>
            <person name="Xu X.-W."/>
        </authorList>
    </citation>
    <scope>NUCLEOTIDE SEQUENCE [LARGE SCALE GENOMIC DNA]</scope>
    <source>
        <strain evidence="1 2">JCM 30472</strain>
    </source>
</reference>
<protein>
    <submittedName>
        <fullName evidence="1">Uncharacterized protein</fullName>
    </submittedName>
</protein>
<dbReference type="InterPro" id="IPR029035">
    <property type="entry name" value="DHS-like_NAD/FAD-binding_dom"/>
</dbReference>
<dbReference type="Proteomes" id="UP000238385">
    <property type="component" value="Unassembled WGS sequence"/>
</dbReference>